<dbReference type="InterPro" id="IPR000953">
    <property type="entry name" value="Chromo/chromo_shadow_dom"/>
</dbReference>
<dbReference type="Gene3D" id="2.40.50.40">
    <property type="match status" value="2"/>
</dbReference>
<evidence type="ECO:0000256" key="1">
    <source>
        <dbReference type="ARBA" id="ARBA00004123"/>
    </source>
</evidence>
<evidence type="ECO:0000313" key="4">
    <source>
        <dbReference type="Proteomes" id="UP000095287"/>
    </source>
</evidence>
<dbReference type="Proteomes" id="UP000095287">
    <property type="component" value="Unplaced"/>
</dbReference>
<sequence>MPGPSTSRRAQQNPTDSDVYTVEEVLAKRVSEGSVEYLLKWVGFDDSENTWEPLENIDADLITQFEIRHELDARQKAEDDTIVPVRPTGLEQGLVPDKIIGACKELDDTLVLVKYEGSDLLDLVPIQEVFNKSPMLVLKFYEKYIPDNL</sequence>
<protein>
    <submittedName>
        <fullName evidence="5">Chromo domain-containing protein</fullName>
    </submittedName>
</protein>
<dbReference type="InterPro" id="IPR017984">
    <property type="entry name" value="Chromo_dom_subgr"/>
</dbReference>
<dbReference type="InterPro" id="IPR016197">
    <property type="entry name" value="Chromo-like_dom_sf"/>
</dbReference>
<dbReference type="Pfam" id="PF01393">
    <property type="entry name" value="Chromo_shadow"/>
    <property type="match status" value="1"/>
</dbReference>
<dbReference type="InterPro" id="IPR051219">
    <property type="entry name" value="Heterochromatin_chromo-domain"/>
</dbReference>
<dbReference type="SUPFAM" id="SSF54160">
    <property type="entry name" value="Chromo domain-like"/>
    <property type="match status" value="2"/>
</dbReference>
<dbReference type="PROSITE" id="PS00598">
    <property type="entry name" value="CHROMO_1"/>
    <property type="match status" value="1"/>
</dbReference>
<proteinExistence type="predicted"/>
<organism evidence="4 5">
    <name type="scientific">Steinernema glaseri</name>
    <dbReference type="NCBI Taxonomy" id="37863"/>
    <lineage>
        <taxon>Eukaryota</taxon>
        <taxon>Metazoa</taxon>
        <taxon>Ecdysozoa</taxon>
        <taxon>Nematoda</taxon>
        <taxon>Chromadorea</taxon>
        <taxon>Rhabditida</taxon>
        <taxon>Tylenchina</taxon>
        <taxon>Panagrolaimomorpha</taxon>
        <taxon>Strongyloidoidea</taxon>
        <taxon>Steinernematidae</taxon>
        <taxon>Steinernema</taxon>
    </lineage>
</organism>
<dbReference type="PRINTS" id="PR00504">
    <property type="entry name" value="CHROMODOMAIN"/>
</dbReference>
<dbReference type="InterPro" id="IPR008251">
    <property type="entry name" value="Chromo_shadow_dom"/>
</dbReference>
<evidence type="ECO:0000313" key="5">
    <source>
        <dbReference type="WBParaSite" id="L893_g5422.t1"/>
    </source>
</evidence>
<name>A0A1I8AGP2_9BILA</name>
<dbReference type="WBParaSite" id="L893_g5422.t1">
    <property type="protein sequence ID" value="L893_g5422.t1"/>
    <property type="gene ID" value="L893_g5422"/>
</dbReference>
<dbReference type="PANTHER" id="PTHR22812">
    <property type="entry name" value="CHROMOBOX PROTEIN"/>
    <property type="match status" value="1"/>
</dbReference>
<feature type="domain" description="Chromo" evidence="3">
    <location>
        <begin position="20"/>
        <end position="57"/>
    </location>
</feature>
<comment type="subcellular location">
    <subcellularLocation>
        <location evidence="1">Nucleus</location>
    </subcellularLocation>
</comment>
<keyword evidence="4" id="KW-1185">Reference proteome</keyword>
<dbReference type="InterPro" id="IPR023779">
    <property type="entry name" value="Chromodomain_CS"/>
</dbReference>
<dbReference type="Pfam" id="PF00385">
    <property type="entry name" value="Chromo"/>
    <property type="match status" value="1"/>
</dbReference>
<dbReference type="PROSITE" id="PS50013">
    <property type="entry name" value="CHROMO_2"/>
    <property type="match status" value="1"/>
</dbReference>
<dbReference type="CDD" id="cd00034">
    <property type="entry name" value="CSD"/>
    <property type="match status" value="1"/>
</dbReference>
<dbReference type="InterPro" id="IPR023780">
    <property type="entry name" value="Chromo_domain"/>
</dbReference>
<dbReference type="GO" id="GO:0000792">
    <property type="term" value="C:heterochromatin"/>
    <property type="evidence" value="ECO:0007669"/>
    <property type="project" value="UniProtKB-ARBA"/>
</dbReference>
<evidence type="ECO:0000259" key="3">
    <source>
        <dbReference type="PROSITE" id="PS50013"/>
    </source>
</evidence>
<dbReference type="GO" id="GO:0005634">
    <property type="term" value="C:nucleus"/>
    <property type="evidence" value="ECO:0007669"/>
    <property type="project" value="UniProtKB-SubCell"/>
</dbReference>
<dbReference type="SMART" id="SM00298">
    <property type="entry name" value="CHROMO"/>
    <property type="match status" value="1"/>
</dbReference>
<reference evidence="5" key="1">
    <citation type="submission" date="2016-11" db="UniProtKB">
        <authorList>
            <consortium name="WormBaseParasite"/>
        </authorList>
    </citation>
    <scope>IDENTIFICATION</scope>
</reference>
<dbReference type="AlphaFoldDB" id="A0A1I8AGP2"/>
<keyword evidence="2" id="KW-0539">Nucleus</keyword>
<accession>A0A1I8AGP2</accession>
<evidence type="ECO:0000256" key="2">
    <source>
        <dbReference type="ARBA" id="ARBA00023242"/>
    </source>
</evidence>